<feature type="domain" description="PA" evidence="4">
    <location>
        <begin position="17"/>
        <end position="85"/>
    </location>
</feature>
<dbReference type="CDD" id="cd02120">
    <property type="entry name" value="PA_subtilisin_like"/>
    <property type="match status" value="2"/>
</dbReference>
<dbReference type="EMBL" id="JBAMMX010000008">
    <property type="protein sequence ID" value="KAK6935290.1"/>
    <property type="molecule type" value="Genomic_DNA"/>
</dbReference>
<dbReference type="InterPro" id="IPR046450">
    <property type="entry name" value="PA_dom_sf"/>
</dbReference>
<evidence type="ECO:0000256" key="1">
    <source>
        <dbReference type="ARBA" id="ARBA00011073"/>
    </source>
</evidence>
<protein>
    <submittedName>
        <fullName evidence="5">PA domain</fullName>
    </submittedName>
</protein>
<dbReference type="InterPro" id="IPR003137">
    <property type="entry name" value="PA_domain"/>
</dbReference>
<dbReference type="InterPro" id="IPR045051">
    <property type="entry name" value="SBT"/>
</dbReference>
<dbReference type="Gene3D" id="3.50.30.30">
    <property type="match status" value="2"/>
</dbReference>
<gene>
    <name evidence="5" type="ORF">RJ641_035445</name>
</gene>
<proteinExistence type="inferred from homology"/>
<dbReference type="SUPFAM" id="SSF52025">
    <property type="entry name" value="PA domain"/>
    <property type="match status" value="1"/>
</dbReference>
<dbReference type="AlphaFoldDB" id="A0AAN8VJB3"/>
<evidence type="ECO:0000256" key="2">
    <source>
        <dbReference type="ARBA" id="ARBA00022729"/>
    </source>
</evidence>
<keyword evidence="3" id="KW-0325">Glycoprotein</keyword>
<accession>A0AAN8VJB3</accession>
<reference evidence="5 6" key="1">
    <citation type="submission" date="2023-12" db="EMBL/GenBank/DDBJ databases">
        <title>A high-quality genome assembly for Dillenia turbinata (Dilleniales).</title>
        <authorList>
            <person name="Chanderbali A."/>
        </authorList>
    </citation>
    <scope>NUCLEOTIDE SEQUENCE [LARGE SCALE GENOMIC DNA]</scope>
    <source>
        <strain evidence="5">LSX21</strain>
        <tissue evidence="5">Leaf</tissue>
    </source>
</reference>
<dbReference type="Pfam" id="PF02225">
    <property type="entry name" value="PA"/>
    <property type="match status" value="2"/>
</dbReference>
<keyword evidence="6" id="KW-1185">Reference proteome</keyword>
<feature type="domain" description="PA" evidence="4">
    <location>
        <begin position="93"/>
        <end position="136"/>
    </location>
</feature>
<sequence>MLSEFSSSANGNSSSAFCAPGSLNKADVKGKVVLCLRGGQIARITKGQTVLDAGGAAMILMNDEADAYSTLADAHVLPATHISSEYCAPGSLNDVKGKVVLCRKGGQIARIAKGQTVLDAGGVAMILMNKEADAYSTLADAHLISVMQRAWKS</sequence>
<dbReference type="PANTHER" id="PTHR10795">
    <property type="entry name" value="PROPROTEIN CONVERTASE SUBTILISIN/KEXIN"/>
    <property type="match status" value="1"/>
</dbReference>
<comment type="similarity">
    <text evidence="1">Belongs to the peptidase S8 family.</text>
</comment>
<keyword evidence="2" id="KW-0732">Signal</keyword>
<organism evidence="5 6">
    <name type="scientific">Dillenia turbinata</name>
    <dbReference type="NCBI Taxonomy" id="194707"/>
    <lineage>
        <taxon>Eukaryota</taxon>
        <taxon>Viridiplantae</taxon>
        <taxon>Streptophyta</taxon>
        <taxon>Embryophyta</taxon>
        <taxon>Tracheophyta</taxon>
        <taxon>Spermatophyta</taxon>
        <taxon>Magnoliopsida</taxon>
        <taxon>eudicotyledons</taxon>
        <taxon>Gunneridae</taxon>
        <taxon>Pentapetalae</taxon>
        <taxon>Dilleniales</taxon>
        <taxon>Dilleniaceae</taxon>
        <taxon>Dillenia</taxon>
    </lineage>
</organism>
<evidence type="ECO:0000259" key="4">
    <source>
        <dbReference type="Pfam" id="PF02225"/>
    </source>
</evidence>
<dbReference type="Proteomes" id="UP001370490">
    <property type="component" value="Unassembled WGS sequence"/>
</dbReference>
<name>A0AAN8VJB3_9MAGN</name>
<comment type="caution">
    <text evidence="5">The sequence shown here is derived from an EMBL/GenBank/DDBJ whole genome shotgun (WGS) entry which is preliminary data.</text>
</comment>
<evidence type="ECO:0000313" key="6">
    <source>
        <dbReference type="Proteomes" id="UP001370490"/>
    </source>
</evidence>
<evidence type="ECO:0000313" key="5">
    <source>
        <dbReference type="EMBL" id="KAK6935290.1"/>
    </source>
</evidence>
<evidence type="ECO:0000256" key="3">
    <source>
        <dbReference type="ARBA" id="ARBA00023180"/>
    </source>
</evidence>